<organism evidence="4 5">
    <name type="scientific">Angomonas deanei</name>
    <dbReference type="NCBI Taxonomy" id="59799"/>
    <lineage>
        <taxon>Eukaryota</taxon>
        <taxon>Discoba</taxon>
        <taxon>Euglenozoa</taxon>
        <taxon>Kinetoplastea</taxon>
        <taxon>Metakinetoplastina</taxon>
        <taxon>Trypanosomatida</taxon>
        <taxon>Trypanosomatidae</taxon>
        <taxon>Strigomonadinae</taxon>
        <taxon>Angomonas</taxon>
    </lineage>
</organism>
<keyword evidence="2" id="KW-0436">Ligase</keyword>
<dbReference type="SUPFAM" id="SSF56801">
    <property type="entry name" value="Acetyl-CoA synthetase-like"/>
    <property type="match status" value="1"/>
</dbReference>
<keyword evidence="5" id="KW-1185">Reference proteome</keyword>
<dbReference type="Pfam" id="PF00501">
    <property type="entry name" value="AMP-binding"/>
    <property type="match status" value="1"/>
</dbReference>
<evidence type="ECO:0000313" key="4">
    <source>
        <dbReference type="EMBL" id="CAD2217578.1"/>
    </source>
</evidence>
<protein>
    <submittedName>
        <fullName evidence="4">AMP-binding enzyme, putative</fullName>
    </submittedName>
</protein>
<reference evidence="4 5" key="1">
    <citation type="submission" date="2020-08" db="EMBL/GenBank/DDBJ databases">
        <authorList>
            <person name="Newling K."/>
            <person name="Davey J."/>
            <person name="Forrester S."/>
        </authorList>
    </citation>
    <scope>NUCLEOTIDE SEQUENCE [LARGE SCALE GENOMIC DNA]</scope>
    <source>
        <strain evidence="5">Crithidia deanei Carvalho (ATCC PRA-265)</strain>
    </source>
</reference>
<comment type="similarity">
    <text evidence="1">Belongs to the ATP-dependent AMP-binding enzyme family.</text>
</comment>
<dbReference type="VEuPathDB" id="TriTrypDB:ADEAN_000505600"/>
<proteinExistence type="inferred from homology"/>
<dbReference type="AlphaFoldDB" id="A0A7G2CCN3"/>
<sequence>MLRSPLQQRALQLTRGMRPASSVLTALRFGCKLENGQRIYTSNLPSIMSIVNQERSLYEFTLRHVKEAAQDKPALIQMETGEEVTYAQLQVWIERVASLLYHEGGIRKGDTVTVALTNSIFFTPVVYGILRLGARVSTVNPVADPESLAYHVTEAKSTVLLGTKFYQKNAESAADRVMRASRRVVKVFFPEEFIRDAAFTPVDASYDGLTGSALNDTVFIPFSFRHHRTAQRGPANEPKHHCQHDPVDQDCWSDGTRQGHLRPPVFPHFRVYRQPQCVSGPRWYTDRYGQIHRGCFCGLH</sequence>
<dbReference type="GO" id="GO:0016405">
    <property type="term" value="F:CoA-ligase activity"/>
    <property type="evidence" value="ECO:0007669"/>
    <property type="project" value="TreeGrafter"/>
</dbReference>
<dbReference type="InterPro" id="IPR000873">
    <property type="entry name" value="AMP-dep_synth/lig_dom"/>
</dbReference>
<dbReference type="InterPro" id="IPR042099">
    <property type="entry name" value="ANL_N_sf"/>
</dbReference>
<accession>A0A7G2CCN3</accession>
<dbReference type="Gene3D" id="3.40.50.12780">
    <property type="entry name" value="N-terminal domain of ligase-like"/>
    <property type="match status" value="1"/>
</dbReference>
<evidence type="ECO:0000256" key="2">
    <source>
        <dbReference type="ARBA" id="ARBA00022598"/>
    </source>
</evidence>
<name>A0A7G2CCN3_9TRYP</name>
<dbReference type="Proteomes" id="UP000515908">
    <property type="component" value="Chromosome 09"/>
</dbReference>
<dbReference type="PANTHER" id="PTHR24096">
    <property type="entry name" value="LONG-CHAIN-FATTY-ACID--COA LIGASE"/>
    <property type="match status" value="1"/>
</dbReference>
<evidence type="ECO:0000313" key="5">
    <source>
        <dbReference type="Proteomes" id="UP000515908"/>
    </source>
</evidence>
<dbReference type="PANTHER" id="PTHR24096:SF149">
    <property type="entry name" value="AMP-BINDING DOMAIN-CONTAINING PROTEIN-RELATED"/>
    <property type="match status" value="1"/>
</dbReference>
<feature type="domain" description="AMP-dependent synthetase/ligase" evidence="3">
    <location>
        <begin position="67"/>
        <end position="179"/>
    </location>
</feature>
<gene>
    <name evidence="4" type="ORF">ADEAN_000505600</name>
</gene>
<dbReference type="EMBL" id="LR877153">
    <property type="protein sequence ID" value="CAD2217578.1"/>
    <property type="molecule type" value="Genomic_DNA"/>
</dbReference>
<evidence type="ECO:0000259" key="3">
    <source>
        <dbReference type="Pfam" id="PF00501"/>
    </source>
</evidence>
<evidence type="ECO:0000256" key="1">
    <source>
        <dbReference type="ARBA" id="ARBA00006432"/>
    </source>
</evidence>